<dbReference type="GO" id="GO:0070038">
    <property type="term" value="F:rRNA (pseudouridine-N3-)-methyltransferase activity"/>
    <property type="evidence" value="ECO:0007669"/>
    <property type="project" value="UniProtKB-UniRule"/>
</dbReference>
<dbReference type="HOGENOM" id="CLU_100552_1_0_0"/>
<keyword evidence="5" id="KW-0698">rRNA processing</keyword>
<evidence type="ECO:0000256" key="3">
    <source>
        <dbReference type="ARBA" id="ARBA00022691"/>
    </source>
</evidence>
<comment type="subcellular location">
    <subcellularLocation>
        <location evidence="5">Cytoplasm</location>
    </subcellularLocation>
</comment>
<dbReference type="AlphaFoldDB" id="F2NL58"/>
<dbReference type="PIRSF" id="PIRSF004505">
    <property type="entry name" value="MT_bac"/>
    <property type="match status" value="1"/>
</dbReference>
<dbReference type="InterPro" id="IPR029028">
    <property type="entry name" value="Alpha/beta_knot_MTases"/>
</dbReference>
<dbReference type="eggNOG" id="COG1576">
    <property type="taxonomic scope" value="Bacteria"/>
</dbReference>
<comment type="catalytic activity">
    <reaction evidence="5">
        <text>pseudouridine(1915) in 23S rRNA + S-adenosyl-L-methionine = N(3)-methylpseudouridine(1915) in 23S rRNA + S-adenosyl-L-homocysteine + H(+)</text>
        <dbReference type="Rhea" id="RHEA:42752"/>
        <dbReference type="Rhea" id="RHEA-COMP:10221"/>
        <dbReference type="Rhea" id="RHEA-COMP:10222"/>
        <dbReference type="ChEBI" id="CHEBI:15378"/>
        <dbReference type="ChEBI" id="CHEBI:57856"/>
        <dbReference type="ChEBI" id="CHEBI:59789"/>
        <dbReference type="ChEBI" id="CHEBI:65314"/>
        <dbReference type="ChEBI" id="CHEBI:74486"/>
        <dbReference type="EC" id="2.1.1.177"/>
    </reaction>
</comment>
<keyword evidence="5" id="KW-0963">Cytoplasm</keyword>
<keyword evidence="7" id="KW-1185">Reference proteome</keyword>
<dbReference type="PANTHER" id="PTHR33603">
    <property type="entry name" value="METHYLTRANSFERASE"/>
    <property type="match status" value="1"/>
</dbReference>
<gene>
    <name evidence="5" type="primary">rlmH</name>
    <name evidence="6" type="ordered locus">Marky_0711</name>
</gene>
<keyword evidence="3 5" id="KW-0949">S-adenosyl-L-methionine</keyword>
<proteinExistence type="inferred from homology"/>
<keyword evidence="1 5" id="KW-0489">Methyltransferase</keyword>
<evidence type="ECO:0000256" key="5">
    <source>
        <dbReference type="HAMAP-Rule" id="MF_00658"/>
    </source>
</evidence>
<comment type="function">
    <text evidence="5">Specifically methylates the pseudouridine at position 1915 (m3Psi1915) in 23S rRNA.</text>
</comment>
<evidence type="ECO:0000256" key="2">
    <source>
        <dbReference type="ARBA" id="ARBA00022679"/>
    </source>
</evidence>
<dbReference type="Pfam" id="PF02590">
    <property type="entry name" value="SPOUT_MTase"/>
    <property type="match status" value="1"/>
</dbReference>
<dbReference type="STRING" id="869210.Marky_0711"/>
<dbReference type="InterPro" id="IPR029026">
    <property type="entry name" value="tRNA_m1G_MTases_N"/>
</dbReference>
<evidence type="ECO:0000256" key="4">
    <source>
        <dbReference type="ARBA" id="ARBA00038303"/>
    </source>
</evidence>
<keyword evidence="2 5" id="KW-0808">Transferase</keyword>
<sequence length="177" mass="20341">MVRMSTIGVRALGIDAPFPVIINHRGYAGVAAVRWLVLTIGKPKLAYAKSGVAEYVKRITRYTRFELRHLREDTPEQEAARLLAASQGCYRIVLDERGDRVTTLEFVERVNRWERQGLKNIAVLIGGAEGHPEALRRQADWLLSLSPFTLQHELALLIFLEQLYRVHTIKRNEPYHR</sequence>
<evidence type="ECO:0000256" key="1">
    <source>
        <dbReference type="ARBA" id="ARBA00022603"/>
    </source>
</evidence>
<feature type="binding site" evidence="5">
    <location>
        <position position="126"/>
    </location>
    <ligand>
        <name>S-adenosyl-L-methionine</name>
        <dbReference type="ChEBI" id="CHEBI:59789"/>
    </ligand>
</feature>
<comment type="similarity">
    <text evidence="4 5">Belongs to the RNA methyltransferase RlmH family.</text>
</comment>
<comment type="subunit">
    <text evidence="5">Homodimer.</text>
</comment>
<comment type="caution">
    <text evidence="5">Lacks conserved residue(s) required for the propagation of feature annotation.</text>
</comment>
<dbReference type="EMBL" id="CP002630">
    <property type="protein sequence ID" value="AEB11461.1"/>
    <property type="molecule type" value="Genomic_DNA"/>
</dbReference>
<dbReference type="Proteomes" id="UP000007030">
    <property type="component" value="Chromosome"/>
</dbReference>
<accession>F2NL58</accession>
<reference evidence="6 7" key="1">
    <citation type="journal article" date="2012" name="Stand. Genomic Sci.">
        <title>Complete genome sequence of the aerobic, heterotroph Marinithermus hydrothermalis type strain (T1(T)) from a deep-sea hydrothermal vent chimney.</title>
        <authorList>
            <person name="Copeland A."/>
            <person name="Gu W."/>
            <person name="Yasawong M."/>
            <person name="Lapidus A."/>
            <person name="Lucas S."/>
            <person name="Deshpande S."/>
            <person name="Pagani I."/>
            <person name="Tapia R."/>
            <person name="Cheng J.F."/>
            <person name="Goodwin L.A."/>
            <person name="Pitluck S."/>
            <person name="Liolios K."/>
            <person name="Ivanova N."/>
            <person name="Mavromatis K."/>
            <person name="Mikhailova N."/>
            <person name="Pati A."/>
            <person name="Chen A."/>
            <person name="Palaniappan K."/>
            <person name="Land M."/>
            <person name="Pan C."/>
            <person name="Brambilla E.M."/>
            <person name="Rohde M."/>
            <person name="Tindall B.J."/>
            <person name="Sikorski J."/>
            <person name="Goker M."/>
            <person name="Detter J.C."/>
            <person name="Bristow J."/>
            <person name="Eisen J.A."/>
            <person name="Markowitz V."/>
            <person name="Hugenholtz P."/>
            <person name="Kyrpides N.C."/>
            <person name="Klenk H.P."/>
            <person name="Woyke T."/>
        </authorList>
    </citation>
    <scope>NUCLEOTIDE SEQUENCE [LARGE SCALE GENOMIC DNA]</scope>
    <source>
        <strain evidence="7">DSM 14884 / JCM 11576 / T1</strain>
    </source>
</reference>
<dbReference type="EC" id="2.1.1.177" evidence="5"/>
<name>F2NL58_MARHT</name>
<evidence type="ECO:0000313" key="6">
    <source>
        <dbReference type="EMBL" id="AEB11461.1"/>
    </source>
</evidence>
<dbReference type="PANTHER" id="PTHR33603:SF1">
    <property type="entry name" value="RIBOSOMAL RNA LARGE SUBUNIT METHYLTRANSFERASE H"/>
    <property type="match status" value="1"/>
</dbReference>
<dbReference type="GO" id="GO:0005737">
    <property type="term" value="C:cytoplasm"/>
    <property type="evidence" value="ECO:0007669"/>
    <property type="project" value="UniProtKB-SubCell"/>
</dbReference>
<dbReference type="InterPro" id="IPR003742">
    <property type="entry name" value="RlmH-like"/>
</dbReference>
<evidence type="ECO:0000313" key="7">
    <source>
        <dbReference type="Proteomes" id="UP000007030"/>
    </source>
</evidence>
<dbReference type="CDD" id="cd18081">
    <property type="entry name" value="RlmH-like"/>
    <property type="match status" value="1"/>
</dbReference>
<dbReference type="SUPFAM" id="SSF75217">
    <property type="entry name" value="alpha/beta knot"/>
    <property type="match status" value="1"/>
</dbReference>
<dbReference type="Gene3D" id="3.40.1280.10">
    <property type="match status" value="1"/>
</dbReference>
<dbReference type="KEGG" id="mhd:Marky_0711"/>
<protein>
    <recommendedName>
        <fullName evidence="5">Ribosomal RNA large subunit methyltransferase H</fullName>
        <ecNumber evidence="5">2.1.1.177</ecNumber>
    </recommendedName>
    <alternativeName>
        <fullName evidence="5">23S rRNA (pseudouridine1915-N3)-methyltransferase</fullName>
    </alternativeName>
    <alternativeName>
        <fullName evidence="5">23S rRNA m3Psi1915 methyltransferase</fullName>
    </alternativeName>
    <alternativeName>
        <fullName evidence="5">rRNA (pseudouridine-N3-)-methyltransferase RlmH</fullName>
    </alternativeName>
</protein>
<dbReference type="HAMAP" id="MF_00658">
    <property type="entry name" value="23SrRNA_methyltr_H"/>
    <property type="match status" value="1"/>
</dbReference>
<feature type="binding site" evidence="5">
    <location>
        <position position="94"/>
    </location>
    <ligand>
        <name>S-adenosyl-L-methionine</name>
        <dbReference type="ChEBI" id="CHEBI:59789"/>
    </ligand>
</feature>
<organism evidence="6 7">
    <name type="scientific">Marinithermus hydrothermalis (strain DSM 14884 / JCM 11576 / T1)</name>
    <dbReference type="NCBI Taxonomy" id="869210"/>
    <lineage>
        <taxon>Bacteria</taxon>
        <taxon>Thermotogati</taxon>
        <taxon>Deinococcota</taxon>
        <taxon>Deinococci</taxon>
        <taxon>Thermales</taxon>
        <taxon>Thermaceae</taxon>
        <taxon>Marinithermus</taxon>
    </lineage>
</organism>